<keyword evidence="1" id="KW-1133">Transmembrane helix</keyword>
<dbReference type="KEGG" id="abac:LuPra_02010"/>
<proteinExistence type="predicted"/>
<feature type="transmembrane region" description="Helical" evidence="1">
    <location>
        <begin position="180"/>
        <end position="201"/>
    </location>
</feature>
<feature type="transmembrane region" description="Helical" evidence="1">
    <location>
        <begin position="96"/>
        <end position="113"/>
    </location>
</feature>
<organism evidence="2 3">
    <name type="scientific">Luteitalea pratensis</name>
    <dbReference type="NCBI Taxonomy" id="1855912"/>
    <lineage>
        <taxon>Bacteria</taxon>
        <taxon>Pseudomonadati</taxon>
        <taxon>Acidobacteriota</taxon>
        <taxon>Vicinamibacteria</taxon>
        <taxon>Vicinamibacterales</taxon>
        <taxon>Vicinamibacteraceae</taxon>
        <taxon>Luteitalea</taxon>
    </lineage>
</organism>
<dbReference type="RefSeq" id="WP_110170612.1">
    <property type="nucleotide sequence ID" value="NZ_CP015136.1"/>
</dbReference>
<keyword evidence="1" id="KW-0812">Transmembrane</keyword>
<keyword evidence="1" id="KW-0472">Membrane</keyword>
<dbReference type="EMBL" id="CP015136">
    <property type="protein sequence ID" value="AMY08805.1"/>
    <property type="molecule type" value="Genomic_DNA"/>
</dbReference>
<evidence type="ECO:0000313" key="3">
    <source>
        <dbReference type="Proteomes" id="UP000076079"/>
    </source>
</evidence>
<accession>A0A143PJQ9</accession>
<feature type="transmembrane region" description="Helical" evidence="1">
    <location>
        <begin position="21"/>
        <end position="40"/>
    </location>
</feature>
<keyword evidence="3" id="KW-1185">Reference proteome</keyword>
<protein>
    <submittedName>
        <fullName evidence="2">Uncharacterized protein</fullName>
    </submittedName>
</protein>
<gene>
    <name evidence="2" type="ORF">LuPra_02010</name>
</gene>
<feature type="transmembrane region" description="Helical" evidence="1">
    <location>
        <begin position="120"/>
        <end position="140"/>
    </location>
</feature>
<reference evidence="2 3" key="1">
    <citation type="journal article" date="2016" name="Genome Announc.">
        <title>First Complete Genome Sequence of a Subdivision 6 Acidobacterium Strain.</title>
        <authorList>
            <person name="Huang S."/>
            <person name="Vieira S."/>
            <person name="Bunk B."/>
            <person name="Riedel T."/>
            <person name="Sproer C."/>
            <person name="Overmann J."/>
        </authorList>
    </citation>
    <scope>NUCLEOTIDE SEQUENCE [LARGE SCALE GENOMIC DNA]</scope>
    <source>
        <strain evidence="3">DSM 100886 HEG_-6_39</strain>
    </source>
</reference>
<evidence type="ECO:0000256" key="1">
    <source>
        <dbReference type="SAM" id="Phobius"/>
    </source>
</evidence>
<evidence type="ECO:0000313" key="2">
    <source>
        <dbReference type="EMBL" id="AMY08805.1"/>
    </source>
</evidence>
<dbReference type="OrthoDB" id="9809859at2"/>
<dbReference type="AlphaFoldDB" id="A0A143PJQ9"/>
<dbReference type="Proteomes" id="UP000076079">
    <property type="component" value="Chromosome"/>
</dbReference>
<reference evidence="3" key="2">
    <citation type="submission" date="2016-04" db="EMBL/GenBank/DDBJ databases">
        <title>First Complete Genome Sequence of a Subdivision 6 Acidobacterium.</title>
        <authorList>
            <person name="Huang S."/>
            <person name="Vieira S."/>
            <person name="Bunk B."/>
            <person name="Riedel T."/>
            <person name="Sproeer C."/>
            <person name="Overmann J."/>
        </authorList>
    </citation>
    <scope>NUCLEOTIDE SEQUENCE [LARGE SCALE GENOMIC DNA]</scope>
    <source>
        <strain evidence="3">DSM 100886 HEG_-6_39</strain>
    </source>
</reference>
<dbReference type="STRING" id="1855912.LuPra_02010"/>
<sequence length="209" mass="22867">MNARLSAMHRILDRPVNFAGRGLLLVGIIVLLAGAALPLWRISLVAPQYAEGLTLDMYAYQIVAGNAGQDLAEINTLNHYIGMKPIVQADFLEMKVMPFALGVFALLGLRAVVVGRIMGLVDLAVLFSYFGAFSLASFAYRLYSYGHHLDPHAPMKITPFMPVVIGSQQIANFVQTSLPLAGTFCMAGFVLLLVAALWTSIREARRDQR</sequence>
<name>A0A143PJQ9_LUTPR</name>